<dbReference type="Pfam" id="PF07510">
    <property type="entry name" value="GmrSD_C"/>
    <property type="match status" value="1"/>
</dbReference>
<keyword evidence="4" id="KW-1185">Reference proteome</keyword>
<name>A0ABY3ZVH7_9STAP</name>
<protein>
    <submittedName>
        <fullName evidence="3">DUF262 domain-containing HNH endonuclease family protein</fullName>
    </submittedName>
</protein>
<organism evidence="3 4">
    <name type="scientific">Macrococcus armenti</name>
    <dbReference type="NCBI Taxonomy" id="2875764"/>
    <lineage>
        <taxon>Bacteria</taxon>
        <taxon>Bacillati</taxon>
        <taxon>Bacillota</taxon>
        <taxon>Bacilli</taxon>
        <taxon>Bacillales</taxon>
        <taxon>Staphylococcaceae</taxon>
        <taxon>Macrococcus</taxon>
    </lineage>
</organism>
<keyword evidence="3" id="KW-0540">Nuclease</keyword>
<dbReference type="Pfam" id="PF03235">
    <property type="entry name" value="GmrSD_N"/>
    <property type="match status" value="1"/>
</dbReference>
<feature type="domain" description="GmrSD restriction endonucleases N-terminal" evidence="1">
    <location>
        <begin position="13"/>
        <end position="233"/>
    </location>
</feature>
<accession>A0ABY3ZVH7</accession>
<dbReference type="RefSeq" id="WP_243366189.1">
    <property type="nucleotide sequence ID" value="NZ_CP094348.1"/>
</dbReference>
<gene>
    <name evidence="3" type="ORF">MRZ06_02135</name>
</gene>
<dbReference type="InterPro" id="IPR011089">
    <property type="entry name" value="GmrSD_C"/>
</dbReference>
<dbReference type="InterPro" id="IPR004919">
    <property type="entry name" value="GmrSD_N"/>
</dbReference>
<evidence type="ECO:0000313" key="4">
    <source>
        <dbReference type="Proteomes" id="UP000830343"/>
    </source>
</evidence>
<reference evidence="3" key="2">
    <citation type="submission" date="2022-04" db="EMBL/GenBank/DDBJ databases">
        <title>Antimicrobial genetic elements in methicillin-resistant Macrococcus armenti.</title>
        <authorList>
            <person name="Keller J.E."/>
            <person name="Schwendener S."/>
            <person name="Pantucek R."/>
            <person name="Perreten V."/>
        </authorList>
    </citation>
    <scope>NUCLEOTIDE SEQUENCE</scope>
    <source>
        <strain evidence="3">CCM 2609</strain>
    </source>
</reference>
<keyword evidence="3" id="KW-0378">Hydrolase</keyword>
<keyword evidence="3" id="KW-0255">Endonuclease</keyword>
<dbReference type="GO" id="GO:0004519">
    <property type="term" value="F:endonuclease activity"/>
    <property type="evidence" value="ECO:0007669"/>
    <property type="project" value="UniProtKB-KW"/>
</dbReference>
<reference evidence="3" key="1">
    <citation type="submission" date="2022-03" db="EMBL/GenBank/DDBJ databases">
        <authorList>
            <person name="Vrbovska V."/>
            <person name="Kovarovic V."/>
            <person name="Botka T."/>
            <person name="Pantucek R."/>
        </authorList>
    </citation>
    <scope>NUCLEOTIDE SEQUENCE</scope>
    <source>
        <strain evidence="3">CCM 2609</strain>
    </source>
</reference>
<sequence length="661" mass="77783">MEARQTYLLNQLSNNDVTFYIPPYQRNYEWDRQQCEVFINDVLKTASKNLKGIRTEHFFGTIVYVMNDAIFGQPSKLVLTDGQQRITTTMLFLLAIRDVIEDKKIKEFIDKKYLKNENVDDDGEYKIKLKQVETDWEAYKNIVLGFTITDENKESAVYKNYNYFLTELKKLKDSATDYNVEDLISSGLDKFSIVSIQLEPQKNEWENPQEVFESMNSLGKPLSLADLVRNYLLLDKSSQEQEKLYNDYWLHMEKKLPDELSNFIRDYMQFVASKNYKKASVSNFKELYAEFKILFKEKPVEDLLKELRIFSDYYSYIVLGKDSGDLSINKQLEDMRTIGISIAHSFMMGIIHQWKVGKINSKETGEILDVLLNFFIRRRILKLTQGENKTIPKFIKEINDLVQADDKRKHMFKMLSKNEYALRFPNNKEVISGLLNMNFYKFSNAKYLLSIIEEKITKARPDKKSTTLQLEHIMPRRITKAWQTELGEDYLQIHMELLDNIGNITLIRHNQELGNKEFSEKKELYKTNSGLQITKENIINRTKWNRNSINHRAKWISDYLVNEVLSIPDSMKNNNNYIQKRAKLSFSELDLIGQQINYISDKNIVATVISDNEVEFEGEIWKLSPLTREIETRKGRANESGSYRGSQFWEYDELTLAEFVE</sequence>
<evidence type="ECO:0000259" key="1">
    <source>
        <dbReference type="Pfam" id="PF03235"/>
    </source>
</evidence>
<dbReference type="PANTHER" id="PTHR35149">
    <property type="entry name" value="SLL5132 PROTEIN"/>
    <property type="match status" value="1"/>
</dbReference>
<evidence type="ECO:0000313" key="3">
    <source>
        <dbReference type="EMBL" id="UOB20901.1"/>
    </source>
</evidence>
<dbReference type="EMBL" id="CP094348">
    <property type="protein sequence ID" value="UOB20901.1"/>
    <property type="molecule type" value="Genomic_DNA"/>
</dbReference>
<proteinExistence type="predicted"/>
<evidence type="ECO:0000259" key="2">
    <source>
        <dbReference type="Pfam" id="PF07510"/>
    </source>
</evidence>
<dbReference type="PANTHER" id="PTHR35149:SF2">
    <property type="entry name" value="DUF262 DOMAIN-CONTAINING PROTEIN"/>
    <property type="match status" value="1"/>
</dbReference>
<dbReference type="Proteomes" id="UP000830343">
    <property type="component" value="Chromosome"/>
</dbReference>
<feature type="domain" description="GmrSD restriction endonucleases C-terminal" evidence="2">
    <location>
        <begin position="425"/>
        <end position="556"/>
    </location>
</feature>